<organism evidence="2 3">
    <name type="scientific">Heterostelium pallidum (strain ATCC 26659 / Pp 5 / PN500)</name>
    <name type="common">Cellular slime mold</name>
    <name type="synonym">Polysphondylium pallidum</name>
    <dbReference type="NCBI Taxonomy" id="670386"/>
    <lineage>
        <taxon>Eukaryota</taxon>
        <taxon>Amoebozoa</taxon>
        <taxon>Evosea</taxon>
        <taxon>Eumycetozoa</taxon>
        <taxon>Dictyostelia</taxon>
        <taxon>Acytosteliales</taxon>
        <taxon>Acytosteliaceae</taxon>
        <taxon>Heterostelium</taxon>
    </lineage>
</organism>
<sequence length="189" mass="20723">MHGTGSMVGKPPTHVTASYSLKAGDTYAASLSHLRVWRHRADGGDILCTEGNATAITFFVASSNFADDDNNNNTRISSSSASSSSQHHQTTLDIASSGGNDRYHSLTRLLIEYNPNIANAYNRLVYSLSINEQIIMNDGHPMTKQQILLKAIECDPDFVSPYLRLEKTLSGDKTITLQNGQTMNNIQLF</sequence>
<feature type="compositionally biased region" description="Low complexity" evidence="1">
    <location>
        <begin position="71"/>
        <end position="85"/>
    </location>
</feature>
<dbReference type="AlphaFoldDB" id="D3BH35"/>
<evidence type="ECO:0000256" key="1">
    <source>
        <dbReference type="SAM" id="MobiDB-lite"/>
    </source>
</evidence>
<gene>
    <name evidence="2" type="ORF">PPL_07837</name>
</gene>
<dbReference type="Proteomes" id="UP000001396">
    <property type="component" value="Unassembled WGS sequence"/>
</dbReference>
<dbReference type="EMBL" id="ADBJ01000035">
    <property type="protein sequence ID" value="EFA79419.1"/>
    <property type="molecule type" value="Genomic_DNA"/>
</dbReference>
<dbReference type="InParanoid" id="D3BH35"/>
<name>D3BH35_HETP5</name>
<comment type="caution">
    <text evidence="2">The sequence shown here is derived from an EMBL/GenBank/DDBJ whole genome shotgun (WGS) entry which is preliminary data.</text>
</comment>
<evidence type="ECO:0000313" key="2">
    <source>
        <dbReference type="EMBL" id="EFA79419.1"/>
    </source>
</evidence>
<feature type="compositionally biased region" description="Polar residues" evidence="1">
    <location>
        <begin position="86"/>
        <end position="97"/>
    </location>
</feature>
<reference evidence="2 3" key="1">
    <citation type="journal article" date="2011" name="Genome Res.">
        <title>Phylogeny-wide analysis of social amoeba genomes highlights ancient origins for complex intercellular communication.</title>
        <authorList>
            <person name="Heidel A.J."/>
            <person name="Lawal H.M."/>
            <person name="Felder M."/>
            <person name="Schilde C."/>
            <person name="Helps N.R."/>
            <person name="Tunggal B."/>
            <person name="Rivero F."/>
            <person name="John U."/>
            <person name="Schleicher M."/>
            <person name="Eichinger L."/>
            <person name="Platzer M."/>
            <person name="Noegel A.A."/>
            <person name="Schaap P."/>
            <person name="Gloeckner G."/>
        </authorList>
    </citation>
    <scope>NUCLEOTIDE SEQUENCE [LARGE SCALE GENOMIC DNA]</scope>
    <source>
        <strain evidence="3">ATCC 26659 / Pp 5 / PN500</strain>
    </source>
</reference>
<dbReference type="GeneID" id="31363318"/>
<dbReference type="RefSeq" id="XP_020431540.1">
    <property type="nucleotide sequence ID" value="XM_020578671.1"/>
</dbReference>
<feature type="region of interest" description="Disordered" evidence="1">
    <location>
        <begin position="71"/>
        <end position="97"/>
    </location>
</feature>
<evidence type="ECO:0000313" key="3">
    <source>
        <dbReference type="Proteomes" id="UP000001396"/>
    </source>
</evidence>
<accession>D3BH35</accession>
<proteinExistence type="predicted"/>
<protein>
    <submittedName>
        <fullName evidence="2">Uncharacterized protein</fullName>
    </submittedName>
</protein>
<keyword evidence="3" id="KW-1185">Reference proteome</keyword>